<feature type="transmembrane region" description="Helical" evidence="5">
    <location>
        <begin position="53"/>
        <end position="74"/>
    </location>
</feature>
<feature type="domain" description="Major facilitator superfamily (MFS) profile" evidence="6">
    <location>
        <begin position="19"/>
        <end position="447"/>
    </location>
</feature>
<evidence type="ECO:0000313" key="7">
    <source>
        <dbReference type="EMBL" id="MBB5597879.1"/>
    </source>
</evidence>
<sequence>MESPLSTPPIEQSSAQRRVVRTLSVSQLLSGIGNGASLAVGSLLAVEVTGSEAFAGAATLAISVAGAVSALPLASFAVQRGRRRSLNLGYSLAALGAVGMIFTPPTQSFVLLMVSAFLLGVGNAANLQARFAATDLALPQHRARDLGLVVWAITIGAVTGPNLIGPGAAVGAFLGLPDMSGPFVFSLLGMIAAIIVLNVGLRPDPLLYARDLRDAQSGSESDDAVESSQPPQRRSSLKDGLLALKHLPDARLGIGVIVAAHLTMVGIMSMTPVHVQHLSVQEHAMHGADANASGSQLDTLVVIGFIISLHIAGMFALSPVFGMLADRWGRKKTMFLAQAVFVLCAVTAVFGRDSEAAITVALVLLGLAWSLATVAGSAFVSESVTEESRVPVQGLSDTMMGVAGAAGSGLAGLVLATWGFGGLAWIGLGIAAAVALWILSSQRDRTKQAVTA</sequence>
<dbReference type="Proteomes" id="UP000523863">
    <property type="component" value="Unassembled WGS sequence"/>
</dbReference>
<evidence type="ECO:0000256" key="2">
    <source>
        <dbReference type="ARBA" id="ARBA00022692"/>
    </source>
</evidence>
<feature type="transmembrane region" description="Helical" evidence="5">
    <location>
        <begin position="182"/>
        <end position="201"/>
    </location>
</feature>
<feature type="transmembrane region" description="Helical" evidence="5">
    <location>
        <begin position="356"/>
        <end position="380"/>
    </location>
</feature>
<gene>
    <name evidence="7" type="ORF">BKA12_000959</name>
</gene>
<dbReference type="InterPro" id="IPR011701">
    <property type="entry name" value="MFS"/>
</dbReference>
<dbReference type="PROSITE" id="PS50850">
    <property type="entry name" value="MFS"/>
    <property type="match status" value="1"/>
</dbReference>
<feature type="transmembrane region" description="Helical" evidence="5">
    <location>
        <begin position="422"/>
        <end position="439"/>
    </location>
</feature>
<dbReference type="SUPFAM" id="SSF103473">
    <property type="entry name" value="MFS general substrate transporter"/>
    <property type="match status" value="1"/>
</dbReference>
<feature type="transmembrane region" description="Helical" evidence="5">
    <location>
        <begin position="148"/>
        <end position="176"/>
    </location>
</feature>
<dbReference type="GO" id="GO:0005886">
    <property type="term" value="C:plasma membrane"/>
    <property type="evidence" value="ECO:0007669"/>
    <property type="project" value="UniProtKB-SubCell"/>
</dbReference>
<dbReference type="InterPro" id="IPR036259">
    <property type="entry name" value="MFS_trans_sf"/>
</dbReference>
<dbReference type="AlphaFoldDB" id="A0A7W8YAD9"/>
<evidence type="ECO:0000256" key="1">
    <source>
        <dbReference type="ARBA" id="ARBA00004651"/>
    </source>
</evidence>
<keyword evidence="2 5" id="KW-0812">Transmembrane</keyword>
<dbReference type="InterPro" id="IPR020846">
    <property type="entry name" value="MFS_dom"/>
</dbReference>
<name>A0A7W8YAD9_9MICC</name>
<dbReference type="Pfam" id="PF07690">
    <property type="entry name" value="MFS_1"/>
    <property type="match status" value="2"/>
</dbReference>
<keyword evidence="8" id="KW-1185">Reference proteome</keyword>
<dbReference type="PANTHER" id="PTHR23534">
    <property type="entry name" value="MFS PERMEASE"/>
    <property type="match status" value="1"/>
</dbReference>
<dbReference type="Gene3D" id="1.20.1250.20">
    <property type="entry name" value="MFS general substrate transporter like domains"/>
    <property type="match status" value="2"/>
</dbReference>
<evidence type="ECO:0000313" key="8">
    <source>
        <dbReference type="Proteomes" id="UP000523863"/>
    </source>
</evidence>
<keyword evidence="3 5" id="KW-1133">Transmembrane helix</keyword>
<dbReference type="RefSeq" id="WP_183641100.1">
    <property type="nucleotide sequence ID" value="NZ_JACHBL010000001.1"/>
</dbReference>
<comment type="subcellular location">
    <subcellularLocation>
        <location evidence="1">Cell membrane</location>
        <topology evidence="1">Multi-pass membrane protein</topology>
    </subcellularLocation>
</comment>
<evidence type="ECO:0000256" key="4">
    <source>
        <dbReference type="ARBA" id="ARBA00023136"/>
    </source>
</evidence>
<evidence type="ECO:0000256" key="5">
    <source>
        <dbReference type="SAM" id="Phobius"/>
    </source>
</evidence>
<protein>
    <submittedName>
        <fullName evidence="7">MFS family permease</fullName>
    </submittedName>
</protein>
<feature type="transmembrane region" description="Helical" evidence="5">
    <location>
        <begin position="86"/>
        <end position="103"/>
    </location>
</feature>
<dbReference type="GO" id="GO:0022857">
    <property type="term" value="F:transmembrane transporter activity"/>
    <property type="evidence" value="ECO:0007669"/>
    <property type="project" value="InterPro"/>
</dbReference>
<keyword evidence="4 5" id="KW-0472">Membrane</keyword>
<comment type="caution">
    <text evidence="7">The sequence shown here is derived from an EMBL/GenBank/DDBJ whole genome shotgun (WGS) entry which is preliminary data.</text>
</comment>
<feature type="transmembrane region" description="Helical" evidence="5">
    <location>
        <begin position="300"/>
        <end position="321"/>
    </location>
</feature>
<proteinExistence type="predicted"/>
<reference evidence="7 8" key="1">
    <citation type="submission" date="2020-08" db="EMBL/GenBank/DDBJ databases">
        <title>Sequencing the genomes of 1000 actinobacteria strains.</title>
        <authorList>
            <person name="Klenk H.-P."/>
        </authorList>
    </citation>
    <scope>NUCLEOTIDE SEQUENCE [LARGE SCALE GENOMIC DNA]</scope>
    <source>
        <strain evidence="7 8">DSM 23694</strain>
    </source>
</reference>
<feature type="transmembrane region" description="Helical" evidence="5">
    <location>
        <begin position="392"/>
        <end position="416"/>
    </location>
</feature>
<feature type="transmembrane region" description="Helical" evidence="5">
    <location>
        <begin position="333"/>
        <end position="350"/>
    </location>
</feature>
<evidence type="ECO:0000256" key="3">
    <source>
        <dbReference type="ARBA" id="ARBA00022989"/>
    </source>
</evidence>
<dbReference type="PANTHER" id="PTHR23534:SF1">
    <property type="entry name" value="MAJOR FACILITATOR SUPERFAMILY PROTEIN"/>
    <property type="match status" value="1"/>
</dbReference>
<feature type="transmembrane region" description="Helical" evidence="5">
    <location>
        <begin position="252"/>
        <end position="270"/>
    </location>
</feature>
<accession>A0A7W8YAD9</accession>
<organism evidence="7 8">
    <name type="scientific">Neomicrococcus lactis</name>
    <dbReference type="NCBI Taxonomy" id="732241"/>
    <lineage>
        <taxon>Bacteria</taxon>
        <taxon>Bacillati</taxon>
        <taxon>Actinomycetota</taxon>
        <taxon>Actinomycetes</taxon>
        <taxon>Micrococcales</taxon>
        <taxon>Micrococcaceae</taxon>
        <taxon>Neomicrococcus</taxon>
    </lineage>
</organism>
<dbReference type="EMBL" id="JACHBL010000001">
    <property type="protein sequence ID" value="MBB5597879.1"/>
    <property type="molecule type" value="Genomic_DNA"/>
</dbReference>
<feature type="transmembrane region" description="Helical" evidence="5">
    <location>
        <begin position="109"/>
        <end position="127"/>
    </location>
</feature>
<evidence type="ECO:0000259" key="6">
    <source>
        <dbReference type="PROSITE" id="PS50850"/>
    </source>
</evidence>